<keyword evidence="12" id="KW-1185">Reference proteome</keyword>
<comment type="pathway">
    <text evidence="9">tRNA modification; tRNA-queuosine biosynthesis.</text>
</comment>
<dbReference type="Gene3D" id="3.30.70.20">
    <property type="match status" value="1"/>
</dbReference>
<dbReference type="InterPro" id="IPR017896">
    <property type="entry name" value="4Fe4S_Fe-S-bd"/>
</dbReference>
<keyword evidence="3 9" id="KW-0819">tRNA processing</keyword>
<feature type="active site" description="Proton donor" evidence="9">
    <location>
        <position position="138"/>
    </location>
</feature>
<dbReference type="Pfam" id="PF08331">
    <property type="entry name" value="QueG_DUF1730"/>
    <property type="match status" value="1"/>
</dbReference>
<feature type="binding site" evidence="9">
    <location>
        <position position="199"/>
    </location>
    <ligand>
        <name>[4Fe-4S] cluster</name>
        <dbReference type="ChEBI" id="CHEBI:49883"/>
        <label>1</label>
    </ligand>
</feature>
<dbReference type="PROSITE" id="PS00198">
    <property type="entry name" value="4FE4S_FER_1"/>
    <property type="match status" value="1"/>
</dbReference>
<dbReference type="GO" id="GO:0005737">
    <property type="term" value="C:cytoplasm"/>
    <property type="evidence" value="ECO:0007669"/>
    <property type="project" value="UniProtKB-SubCell"/>
</dbReference>
<comment type="caution">
    <text evidence="9">Lacks conserved residue(s) required for the propagation of feature annotation.</text>
</comment>
<feature type="binding site" evidence="9">
    <location>
        <position position="196"/>
    </location>
    <ligand>
        <name>[4Fe-4S] cluster</name>
        <dbReference type="ChEBI" id="CHEBI:49883"/>
        <label>1</label>
    </ligand>
</feature>
<dbReference type="UniPathway" id="UPA00392"/>
<comment type="function">
    <text evidence="9">Catalyzes the conversion of epoxyqueuosine (oQ) to queuosine (Q), which is a hypermodified base found in the wobble positions of tRNA(Asp), tRNA(Asn), tRNA(His) and tRNA(Tyr).</text>
</comment>
<comment type="catalytic activity">
    <reaction evidence="9">
        <text>epoxyqueuosine(34) in tRNA + AH2 = queuosine(34) in tRNA + A + H2O</text>
        <dbReference type="Rhea" id="RHEA:32159"/>
        <dbReference type="Rhea" id="RHEA-COMP:18571"/>
        <dbReference type="Rhea" id="RHEA-COMP:18582"/>
        <dbReference type="ChEBI" id="CHEBI:13193"/>
        <dbReference type="ChEBI" id="CHEBI:15377"/>
        <dbReference type="ChEBI" id="CHEBI:17499"/>
        <dbReference type="ChEBI" id="CHEBI:194431"/>
        <dbReference type="ChEBI" id="CHEBI:194443"/>
        <dbReference type="EC" id="1.17.99.6"/>
    </reaction>
</comment>
<comment type="cofactor">
    <cofactor evidence="9">
        <name>cob(II)alamin</name>
        <dbReference type="ChEBI" id="CHEBI:16304"/>
    </cofactor>
</comment>
<dbReference type="SUPFAM" id="SSF46548">
    <property type="entry name" value="alpha-helical ferredoxin"/>
    <property type="match status" value="1"/>
</dbReference>
<comment type="subunit">
    <text evidence="9">Monomer.</text>
</comment>
<dbReference type="GO" id="GO:0046872">
    <property type="term" value="F:metal ion binding"/>
    <property type="evidence" value="ECO:0007669"/>
    <property type="project" value="UniProtKB-KW"/>
</dbReference>
<feature type="binding site" evidence="9">
    <location>
        <position position="162"/>
    </location>
    <ligand>
        <name>cob(II)alamin</name>
        <dbReference type="ChEBI" id="CHEBI:16304"/>
    </ligand>
</feature>
<feature type="binding site" evidence="9">
    <location>
        <position position="249"/>
    </location>
    <ligand>
        <name>[4Fe-4S] cluster</name>
        <dbReference type="ChEBI" id="CHEBI:49883"/>
        <label>2</label>
    </ligand>
</feature>
<evidence type="ECO:0000256" key="4">
    <source>
        <dbReference type="ARBA" id="ARBA00022723"/>
    </source>
</evidence>
<dbReference type="InterPro" id="IPR017900">
    <property type="entry name" value="4Fe4S_Fe_S_CS"/>
</dbReference>
<dbReference type="NCBIfam" id="TIGR00276">
    <property type="entry name" value="tRNA epoxyqueuosine(34) reductase QueG"/>
    <property type="match status" value="1"/>
</dbReference>
<feature type="binding site" evidence="9">
    <location>
        <position position="253"/>
    </location>
    <ligand>
        <name>[4Fe-4S] cluster</name>
        <dbReference type="ChEBI" id="CHEBI:49883"/>
        <label>1</label>
    </ligand>
</feature>
<dbReference type="FunFam" id="3.30.70.20:FF:000017">
    <property type="entry name" value="Epoxyqueuosine reductase"/>
    <property type="match status" value="1"/>
</dbReference>
<comment type="subcellular location">
    <subcellularLocation>
        <location evidence="9">Cytoplasm</location>
    </subcellularLocation>
</comment>
<dbReference type="AlphaFoldDB" id="A0A364NJJ1"/>
<dbReference type="GO" id="GO:0051539">
    <property type="term" value="F:4 iron, 4 sulfur cluster binding"/>
    <property type="evidence" value="ECO:0007669"/>
    <property type="project" value="UniProtKB-KW"/>
</dbReference>
<comment type="cofactor">
    <cofactor evidence="9">
        <name>[4Fe-4S] cluster</name>
        <dbReference type="ChEBI" id="CHEBI:49883"/>
    </cofactor>
    <text evidence="9">Binds 2 [4Fe-4S] clusters per monomer.</text>
</comment>
<keyword evidence="9" id="KW-0846">Cobalamin</keyword>
<comment type="similarity">
    <text evidence="9">Belongs to the QueG family.</text>
</comment>
<keyword evidence="9" id="KW-0170">Cobalt</keyword>
<feature type="binding site" evidence="9">
    <location>
        <position position="193"/>
    </location>
    <ligand>
        <name>[4Fe-4S] cluster</name>
        <dbReference type="ChEBI" id="CHEBI:49883"/>
        <label>1</label>
    </ligand>
</feature>
<feature type="binding site" evidence="9">
    <location>
        <position position="228"/>
    </location>
    <ligand>
        <name>tRNA</name>
        <dbReference type="ChEBI" id="CHEBI:17843"/>
    </ligand>
</feature>
<feature type="binding site" evidence="9">
    <location>
        <begin position="246"/>
        <end position="247"/>
    </location>
    <ligand>
        <name>cob(II)alamin</name>
        <dbReference type="ChEBI" id="CHEBI:16304"/>
    </ligand>
</feature>
<keyword evidence="4 9" id="KW-0479">Metal-binding</keyword>
<gene>
    <name evidence="9 11" type="primary">queG</name>
    <name evidence="11" type="ORF">DN062_14295</name>
</gene>
<protein>
    <recommendedName>
        <fullName evidence="9">Epoxyqueuosine reductase</fullName>
        <ecNumber evidence="9">1.17.99.6</ecNumber>
    </recommendedName>
    <alternativeName>
        <fullName evidence="9">Queuosine biosynthesis protein QueG</fullName>
    </alternativeName>
</protein>
<accession>A0A364NJJ1</accession>
<dbReference type="GO" id="GO:0008616">
    <property type="term" value="P:tRNA queuosine(34) biosynthetic process"/>
    <property type="evidence" value="ECO:0007669"/>
    <property type="project" value="UniProtKB-UniRule"/>
</dbReference>
<evidence type="ECO:0000256" key="9">
    <source>
        <dbReference type="HAMAP-Rule" id="MF_00916"/>
    </source>
</evidence>
<dbReference type="PANTHER" id="PTHR30002">
    <property type="entry name" value="EPOXYQUEUOSINE REDUCTASE"/>
    <property type="match status" value="1"/>
</dbReference>
<organism evidence="11 12">
    <name type="scientific">Nitrincola tibetensis</name>
    <dbReference type="NCBI Taxonomy" id="2219697"/>
    <lineage>
        <taxon>Bacteria</taxon>
        <taxon>Pseudomonadati</taxon>
        <taxon>Pseudomonadota</taxon>
        <taxon>Gammaproteobacteria</taxon>
        <taxon>Oceanospirillales</taxon>
        <taxon>Oceanospirillaceae</taxon>
        <taxon>Nitrincola</taxon>
    </lineage>
</organism>
<keyword evidence="1 9" id="KW-0004">4Fe-4S</keyword>
<feature type="binding site" evidence="9">
    <location>
        <position position="246"/>
    </location>
    <ligand>
        <name>[4Fe-4S] cluster</name>
        <dbReference type="ChEBI" id="CHEBI:49883"/>
        <label>2</label>
    </ligand>
</feature>
<dbReference type="EC" id="1.17.99.6" evidence="9"/>
<reference evidence="11 12" key="1">
    <citation type="submission" date="2018-06" db="EMBL/GenBank/DDBJ databases">
        <title>Nitrincola tibetense sp. nov., isolated from Lake XuguoCo on Tibetan Plateau.</title>
        <authorList>
            <person name="Xing P."/>
        </authorList>
    </citation>
    <scope>NUCLEOTIDE SEQUENCE [LARGE SCALE GENOMIC DNA]</scope>
    <source>
        <strain evidence="12">xg18</strain>
    </source>
</reference>
<evidence type="ECO:0000256" key="1">
    <source>
        <dbReference type="ARBA" id="ARBA00022485"/>
    </source>
</evidence>
<dbReference type="GO" id="GO:0052693">
    <property type="term" value="F:epoxyqueuosine reductase activity"/>
    <property type="evidence" value="ECO:0007669"/>
    <property type="project" value="UniProtKB-UniRule"/>
</dbReference>
<feature type="domain" description="4Fe-4S ferredoxin-type" evidence="10">
    <location>
        <begin position="180"/>
        <end position="213"/>
    </location>
</feature>
<dbReference type="InterPro" id="IPR004453">
    <property type="entry name" value="QueG"/>
</dbReference>
<evidence type="ECO:0000256" key="6">
    <source>
        <dbReference type="ARBA" id="ARBA00023002"/>
    </source>
</evidence>
<feature type="binding site" evidence="9">
    <location>
        <position position="221"/>
    </location>
    <ligand>
        <name>cob(II)alamin</name>
        <dbReference type="ChEBI" id="CHEBI:16304"/>
    </ligand>
</feature>
<comment type="caution">
    <text evidence="11">The sequence shown here is derived from an EMBL/GenBank/DDBJ whole genome shotgun (WGS) entry which is preliminary data.</text>
</comment>
<feature type="binding site" evidence="9">
    <location>
        <position position="219"/>
    </location>
    <ligand>
        <name>[4Fe-4S] cluster</name>
        <dbReference type="ChEBI" id="CHEBI:49883"/>
        <label>2</label>
    </ligand>
</feature>
<keyword evidence="5 9" id="KW-0671">Queuosine biosynthesis</keyword>
<feature type="binding site" evidence="9">
    <location>
        <position position="60"/>
    </location>
    <ligand>
        <name>cob(II)alamin</name>
        <dbReference type="ChEBI" id="CHEBI:16304"/>
    </ligand>
</feature>
<evidence type="ECO:0000256" key="5">
    <source>
        <dbReference type="ARBA" id="ARBA00022785"/>
    </source>
</evidence>
<evidence type="ECO:0000256" key="3">
    <source>
        <dbReference type="ARBA" id="ARBA00022694"/>
    </source>
</evidence>
<keyword evidence="7 9" id="KW-0408">Iron</keyword>
<keyword evidence="6 9" id="KW-0560">Oxidoreductase</keyword>
<keyword evidence="8 9" id="KW-0411">Iron-sulfur</keyword>
<feature type="binding site" evidence="9">
    <location>
        <position position="203"/>
    </location>
    <ligand>
        <name>[4Fe-4S] cluster</name>
        <dbReference type="ChEBI" id="CHEBI:49883"/>
        <label>2</label>
    </ligand>
</feature>
<dbReference type="InterPro" id="IPR013542">
    <property type="entry name" value="QueG_DUF1730"/>
</dbReference>
<feature type="binding site" evidence="9">
    <location>
        <position position="173"/>
    </location>
    <ligand>
        <name>cob(II)alamin</name>
        <dbReference type="ChEBI" id="CHEBI:16304"/>
    </ligand>
</feature>
<feature type="binding site" evidence="9">
    <location>
        <position position="138"/>
    </location>
    <ligand>
        <name>cob(II)alamin</name>
        <dbReference type="ChEBI" id="CHEBI:16304"/>
    </ligand>
</feature>
<proteinExistence type="inferred from homology"/>
<keyword evidence="2 9" id="KW-0963">Cytoplasm</keyword>
<dbReference type="Proteomes" id="UP000250744">
    <property type="component" value="Unassembled WGS sequence"/>
</dbReference>
<evidence type="ECO:0000313" key="11">
    <source>
        <dbReference type="EMBL" id="RAU17190.1"/>
    </source>
</evidence>
<dbReference type="EMBL" id="QKRX01000012">
    <property type="protein sequence ID" value="RAU17190.1"/>
    <property type="molecule type" value="Genomic_DNA"/>
</dbReference>
<evidence type="ECO:0000259" key="10">
    <source>
        <dbReference type="PROSITE" id="PS51379"/>
    </source>
</evidence>
<evidence type="ECO:0000256" key="8">
    <source>
        <dbReference type="ARBA" id="ARBA00023014"/>
    </source>
</evidence>
<evidence type="ECO:0000313" key="12">
    <source>
        <dbReference type="Proteomes" id="UP000250744"/>
    </source>
</evidence>
<dbReference type="GO" id="GO:0031419">
    <property type="term" value="F:cobalamin binding"/>
    <property type="evidence" value="ECO:0007669"/>
    <property type="project" value="UniProtKB-KW"/>
</dbReference>
<dbReference type="OrthoDB" id="9784571at2"/>
<dbReference type="Pfam" id="PF13484">
    <property type="entry name" value="Fer4_16"/>
    <property type="match status" value="1"/>
</dbReference>
<dbReference type="HAMAP" id="MF_00916">
    <property type="entry name" value="QueG"/>
    <property type="match status" value="1"/>
</dbReference>
<sequence>MTNDLAQLAAQIKIWATEVGFQGCAITGTDLSQEKTPLTEWLDQGMQGEMHYLSDNIEKRLDASLLVPGTQRIISVRMDYLPADIKTLELLSQPDKAYIARYTLGRDYHKLIRQRLKQLGNKIQASTGHEVSFRPFTDSAPVLERPIARNAGLGWIGKHTLLLNRKAGSWFFLGELFINLPLPIDPPETEQHCGRCTACLDICPTRAFPKPYVLDARRCISYLTIEYKGSIPIELRPLMGNRIFGCDDCQLVCPWNRFAKHSQETDFKPRHGLDDIELIELFEWDEATFLKRTEGSAIRRTGFEGWQRNIAIALGNSRGGPRILKALQERHPMASPLVQEHIEWALNELVSKTSKPEPSLTI</sequence>
<evidence type="ECO:0000256" key="7">
    <source>
        <dbReference type="ARBA" id="ARBA00023004"/>
    </source>
</evidence>
<name>A0A364NJJ1_9GAMM</name>
<evidence type="ECO:0000256" key="2">
    <source>
        <dbReference type="ARBA" id="ARBA00022490"/>
    </source>
</evidence>
<dbReference type="PANTHER" id="PTHR30002:SF4">
    <property type="entry name" value="EPOXYQUEUOSINE REDUCTASE"/>
    <property type="match status" value="1"/>
</dbReference>
<dbReference type="PROSITE" id="PS51379">
    <property type="entry name" value="4FE4S_FER_2"/>
    <property type="match status" value="1"/>
</dbReference>